<sequence length="179" mass="20215">MSFIAWIIVACEVAFWVVIILGLLARYVFKLDKAGLFLLYLTPVIDLILLIITGVDLYRGAAATTAHAVAAVYIGVSIAFGKSMIQWADVRFKHYVLKEDSLPAKRYGIDYARHYLKGWFRHVLAYLIGAGLLALLVFTIQDPARTEALVNVWRIWTVVLGIDLIITITYFIWPRQAKA</sequence>
<protein>
    <recommendedName>
        <fullName evidence="4">YmcC</fullName>
    </recommendedName>
</protein>
<organism evidence="2 3">
    <name type="scientific">Paenibacillus sambharensis</name>
    <dbReference type="NCBI Taxonomy" id="1803190"/>
    <lineage>
        <taxon>Bacteria</taxon>
        <taxon>Bacillati</taxon>
        <taxon>Bacillota</taxon>
        <taxon>Bacilli</taxon>
        <taxon>Bacillales</taxon>
        <taxon>Paenibacillaceae</taxon>
        <taxon>Paenibacillus</taxon>
    </lineage>
</organism>
<keyword evidence="1" id="KW-0812">Transmembrane</keyword>
<evidence type="ECO:0000313" key="2">
    <source>
        <dbReference type="EMBL" id="PZD95852.1"/>
    </source>
</evidence>
<feature type="transmembrane region" description="Helical" evidence="1">
    <location>
        <begin position="61"/>
        <end position="81"/>
    </location>
</feature>
<name>A0A2W1LLL7_9BACL</name>
<feature type="transmembrane region" description="Helical" evidence="1">
    <location>
        <begin position="153"/>
        <end position="173"/>
    </location>
</feature>
<dbReference type="AlphaFoldDB" id="A0A2W1LLL7"/>
<feature type="transmembrane region" description="Helical" evidence="1">
    <location>
        <begin position="6"/>
        <end position="29"/>
    </location>
</feature>
<keyword evidence="1" id="KW-1133">Transmembrane helix</keyword>
<evidence type="ECO:0000313" key="3">
    <source>
        <dbReference type="Proteomes" id="UP000249522"/>
    </source>
</evidence>
<feature type="transmembrane region" description="Helical" evidence="1">
    <location>
        <begin position="123"/>
        <end position="141"/>
    </location>
</feature>
<feature type="transmembrane region" description="Helical" evidence="1">
    <location>
        <begin position="36"/>
        <end position="55"/>
    </location>
</feature>
<dbReference type="OrthoDB" id="2082317at2"/>
<keyword evidence="1" id="KW-0472">Membrane</keyword>
<gene>
    <name evidence="2" type="ORF">DNH61_10400</name>
</gene>
<keyword evidence="3" id="KW-1185">Reference proteome</keyword>
<dbReference type="RefSeq" id="WP_111146597.1">
    <property type="nucleotide sequence ID" value="NZ_QKRB01000043.1"/>
</dbReference>
<evidence type="ECO:0008006" key="4">
    <source>
        <dbReference type="Google" id="ProtNLM"/>
    </source>
</evidence>
<proteinExistence type="predicted"/>
<comment type="caution">
    <text evidence="2">The sequence shown here is derived from an EMBL/GenBank/DDBJ whole genome shotgun (WGS) entry which is preliminary data.</text>
</comment>
<dbReference type="EMBL" id="QKRB01000043">
    <property type="protein sequence ID" value="PZD95852.1"/>
    <property type="molecule type" value="Genomic_DNA"/>
</dbReference>
<dbReference type="Proteomes" id="UP000249522">
    <property type="component" value="Unassembled WGS sequence"/>
</dbReference>
<accession>A0A2W1LLL7</accession>
<evidence type="ECO:0000256" key="1">
    <source>
        <dbReference type="SAM" id="Phobius"/>
    </source>
</evidence>
<reference evidence="2 3" key="1">
    <citation type="submission" date="2018-06" db="EMBL/GenBank/DDBJ databases">
        <title>Paenibacillus imtechensis sp. nov.</title>
        <authorList>
            <person name="Pinnaka A.K."/>
            <person name="Singh H."/>
            <person name="Kaur M."/>
        </authorList>
    </citation>
    <scope>NUCLEOTIDE SEQUENCE [LARGE SCALE GENOMIC DNA]</scope>
    <source>
        <strain evidence="2 3">SMB1</strain>
    </source>
</reference>